<dbReference type="InterPro" id="IPR050923">
    <property type="entry name" value="Cell_Proc_Reg/RNA_Proc"/>
</dbReference>
<protein>
    <submittedName>
        <fullName evidence="3">Histidine kinase</fullName>
    </submittedName>
</protein>
<dbReference type="SUPFAM" id="SSF49879">
    <property type="entry name" value="SMAD/FHA domain"/>
    <property type="match status" value="1"/>
</dbReference>
<feature type="domain" description="FHA" evidence="2">
    <location>
        <begin position="97"/>
        <end position="146"/>
    </location>
</feature>
<dbReference type="PANTHER" id="PTHR23308">
    <property type="entry name" value="NUCLEAR INHIBITOR OF PROTEIN PHOSPHATASE-1"/>
    <property type="match status" value="1"/>
</dbReference>
<dbReference type="InterPro" id="IPR000253">
    <property type="entry name" value="FHA_dom"/>
</dbReference>
<keyword evidence="3" id="KW-0808">Transferase</keyword>
<dbReference type="Pfam" id="PF13240">
    <property type="entry name" value="Zn_Ribbon_1"/>
    <property type="match status" value="1"/>
</dbReference>
<proteinExistence type="predicted"/>
<keyword evidence="1" id="KW-0597">Phosphoprotein</keyword>
<gene>
    <name evidence="3" type="ORF">CGZ94_16030</name>
</gene>
<dbReference type="GO" id="GO:0016301">
    <property type="term" value="F:kinase activity"/>
    <property type="evidence" value="ECO:0007669"/>
    <property type="project" value="UniProtKB-KW"/>
</dbReference>
<dbReference type="PROSITE" id="PS50006">
    <property type="entry name" value="FHA_DOMAIN"/>
    <property type="match status" value="1"/>
</dbReference>
<evidence type="ECO:0000256" key="1">
    <source>
        <dbReference type="ARBA" id="ARBA00022553"/>
    </source>
</evidence>
<sequence>MPYCTKCGHNNPEGSNYCSQCGEPQVRTEHIRVELDQTAGSDTTKVIPSVAEENPAAGELSAEDEAAVGSLPEGHALLIVHRGPSAGARFLLDSDEATAGRHPDSDIFLDDITVSRHHVRFTRTAEGTTVADVGSLNGTYVNRTLIDGEVLLKPGDEVQIGKFRMVYFAKPARGSD</sequence>
<evidence type="ECO:0000313" key="3">
    <source>
        <dbReference type="EMBL" id="OYO10523.1"/>
    </source>
</evidence>
<evidence type="ECO:0000313" key="4">
    <source>
        <dbReference type="Proteomes" id="UP000215896"/>
    </source>
</evidence>
<name>A0A255G8H9_9ACTN</name>
<dbReference type="AlphaFoldDB" id="A0A255G8H9"/>
<dbReference type="Pfam" id="PF00498">
    <property type="entry name" value="FHA"/>
    <property type="match status" value="1"/>
</dbReference>
<dbReference type="InterPro" id="IPR026870">
    <property type="entry name" value="Zinc_ribbon_dom"/>
</dbReference>
<dbReference type="EMBL" id="NMVO01000016">
    <property type="protein sequence ID" value="OYO10523.1"/>
    <property type="molecule type" value="Genomic_DNA"/>
</dbReference>
<dbReference type="CDD" id="cd22684">
    <property type="entry name" value="FHA_GarA_OdhI-like"/>
    <property type="match status" value="1"/>
</dbReference>
<dbReference type="Gene3D" id="2.60.200.20">
    <property type="match status" value="1"/>
</dbReference>
<keyword evidence="4" id="KW-1185">Reference proteome</keyword>
<dbReference type="InterPro" id="IPR008984">
    <property type="entry name" value="SMAD_FHA_dom_sf"/>
</dbReference>
<dbReference type="Proteomes" id="UP000215896">
    <property type="component" value="Unassembled WGS sequence"/>
</dbReference>
<dbReference type="RefSeq" id="WP_094358294.1">
    <property type="nucleotide sequence ID" value="NZ_NMVK01000016.1"/>
</dbReference>
<reference evidence="3 4" key="1">
    <citation type="submission" date="2017-07" db="EMBL/GenBank/DDBJ databases">
        <title>Draft whole genome sequences of clinical Proprionibacteriaceae strains.</title>
        <authorList>
            <person name="Bernier A.-M."/>
            <person name="Bernard K."/>
            <person name="Domingo M.-C."/>
        </authorList>
    </citation>
    <scope>NUCLEOTIDE SEQUENCE [LARGE SCALE GENOMIC DNA]</scope>
    <source>
        <strain evidence="3 4">NML 030167</strain>
    </source>
</reference>
<dbReference type="OrthoDB" id="9815925at2"/>
<evidence type="ECO:0000259" key="2">
    <source>
        <dbReference type="PROSITE" id="PS50006"/>
    </source>
</evidence>
<accession>A0A255G8H9</accession>
<keyword evidence="3" id="KW-0418">Kinase</keyword>
<comment type="caution">
    <text evidence="3">The sequence shown here is derived from an EMBL/GenBank/DDBJ whole genome shotgun (WGS) entry which is preliminary data.</text>
</comment>
<dbReference type="SMART" id="SM00240">
    <property type="entry name" value="FHA"/>
    <property type="match status" value="1"/>
</dbReference>
<organism evidence="3 4">
    <name type="scientific">Enemella evansiae</name>
    <dbReference type="NCBI Taxonomy" id="2016499"/>
    <lineage>
        <taxon>Bacteria</taxon>
        <taxon>Bacillati</taxon>
        <taxon>Actinomycetota</taxon>
        <taxon>Actinomycetes</taxon>
        <taxon>Propionibacteriales</taxon>
        <taxon>Propionibacteriaceae</taxon>
        <taxon>Enemella</taxon>
    </lineage>
</organism>